<name>A0A4E0RHN4_FASHE</name>
<dbReference type="EMBL" id="JXXN02000529">
    <property type="protein sequence ID" value="THD27093.1"/>
    <property type="molecule type" value="Genomic_DNA"/>
</dbReference>
<evidence type="ECO:0000256" key="1">
    <source>
        <dbReference type="SAM" id="MobiDB-lite"/>
    </source>
</evidence>
<dbReference type="AlphaFoldDB" id="A0A4E0RHN4"/>
<feature type="region of interest" description="Disordered" evidence="1">
    <location>
        <begin position="789"/>
        <end position="862"/>
    </location>
</feature>
<feature type="region of interest" description="Disordered" evidence="1">
    <location>
        <begin position="1062"/>
        <end position="1094"/>
    </location>
</feature>
<feature type="region of interest" description="Disordered" evidence="1">
    <location>
        <begin position="505"/>
        <end position="537"/>
    </location>
</feature>
<proteinExistence type="predicted"/>
<sequence>MSTQMDTRRTGPLCVLRRNRPTKAVPEELRESAKPAESKLTRSNEWRNAYRRFSFIFDPFKRRAKSADPRANENGLNDSPFRSDFKTVGFNSNGTFNGFTDKNQSTDTRTLVSSCPNQTNAIADWKSSDAVVCTVCSTPLTQPNLISVCGRSDPQTEQLYVSPVNITGQIFEHYRRTRGNANLIGPRTQLNGQMDLNYGRVTRPTGVGWIPTTNRPASFHPVLPQRDDSNPPPHSHHNPYAYQNSYCSSEVTSQNGEQSHRSPYHSFRPEPTPGKPDSGRKKSTMYDSLYDYPPTLSPFPCPTYRPDIGVHGRINARASFPMNPIRKRVTRPASINPVPTFTSSSRAVARPPTIPNLIGDFDSQWPNSRSHTHSVDRSRLTDLGKRHVSWEKPVTATTTIQTTTTAIKRNNNSVTSVYGFRSSSITDSEQSDSLLQPVVYPHLVRSQSGDSSGAVCQVTVCHLAPKLCATVAETATRLQRRPKLSIPSRPRSTLVTSSDRLNLTDQVRSTTRPNVRPRPDSYLIPSRGSTRLSDSACGPLNGRDLKNPEWATCSNAASFSIRQRRGLDHDRDQFNGTAYPANSVQRIRPAPPAETRSSSLSGTGIKNPNGFLDRQIGCACKVPSVLLAPSNHSDLASKELDNSVEDRLSPIFWNSIPEGNRPLLMNGPRNNSKMCPTNRNSWSAQPVGANGCWSRESDPTATPMSDITNSMQTSMTDEDNSWSAGSVTRPTSVVLIPGAVCLPPPIGSRINVRPRVPLTVTVTTSSTSFGICGNGANSRVEDARRFRTSTVPGIRPPRPPTRTTSLVRGIETESRDASRTPPITDSGTPIHNRESKRSESVAPTVNTSTSTTCPTLSDHGSDSLDKLADNEVEQTVVERDSVWWLNLLPYKPSNLPTNLADRLRQRNSLVLARCSPNTRLSNSSLPTPLSCQIQPLQPVSMLGTRLTAITDGSRSSQPPMMMMMMTQSLYEQRDPMDQTCTARDQQRSPPDLTTPRGSRYDLPTTRVSRVRLPIRPSSLYMDKPDPPVVFMPSLAHLSGLGCSSSSGETGLSRTGTVWNRHASTSHTNQSDGSSPRPPTSPSLSGDSISTDPLSMLSSYTSATVPPIEPVISKEWSLDKTDSPLLGQYCRLLNLRTANNTNTDDNNPNNLTDVGTSETPGDLLTPSAGTPLTPV</sequence>
<feature type="compositionally biased region" description="Polar residues" evidence="1">
    <location>
        <begin position="595"/>
        <end position="606"/>
    </location>
</feature>
<feature type="compositionally biased region" description="Polar residues" evidence="1">
    <location>
        <begin position="574"/>
        <end position="585"/>
    </location>
</feature>
<dbReference type="Proteomes" id="UP000230066">
    <property type="component" value="Unassembled WGS sequence"/>
</dbReference>
<reference evidence="2" key="1">
    <citation type="submission" date="2019-03" db="EMBL/GenBank/DDBJ databases">
        <title>Improved annotation for the trematode Fasciola hepatica.</title>
        <authorList>
            <person name="Choi Y.-J."/>
            <person name="Martin J."/>
            <person name="Mitreva M."/>
        </authorList>
    </citation>
    <scope>NUCLEOTIDE SEQUENCE [LARGE SCALE GENOMIC DNA]</scope>
</reference>
<comment type="caution">
    <text evidence="2">The sequence shown here is derived from an EMBL/GenBank/DDBJ whole genome shotgun (WGS) entry which is preliminary data.</text>
</comment>
<feature type="region of interest" description="Disordered" evidence="1">
    <location>
        <begin position="570"/>
        <end position="606"/>
    </location>
</feature>
<keyword evidence="3" id="KW-1185">Reference proteome</keyword>
<organism evidence="2 3">
    <name type="scientific">Fasciola hepatica</name>
    <name type="common">Liver fluke</name>
    <dbReference type="NCBI Taxonomy" id="6192"/>
    <lineage>
        <taxon>Eukaryota</taxon>
        <taxon>Metazoa</taxon>
        <taxon>Spiralia</taxon>
        <taxon>Lophotrochozoa</taxon>
        <taxon>Platyhelminthes</taxon>
        <taxon>Trematoda</taxon>
        <taxon>Digenea</taxon>
        <taxon>Plagiorchiida</taxon>
        <taxon>Echinostomata</taxon>
        <taxon>Echinostomatoidea</taxon>
        <taxon>Fasciolidae</taxon>
        <taxon>Fasciola</taxon>
    </lineage>
</organism>
<accession>A0A4E0RHN4</accession>
<evidence type="ECO:0000313" key="3">
    <source>
        <dbReference type="Proteomes" id="UP000230066"/>
    </source>
</evidence>
<feature type="compositionally biased region" description="Low complexity" evidence="1">
    <location>
        <begin position="840"/>
        <end position="857"/>
    </location>
</feature>
<feature type="compositionally biased region" description="Polar residues" evidence="1">
    <location>
        <begin position="1085"/>
        <end position="1094"/>
    </location>
</feature>
<feature type="region of interest" description="Disordered" evidence="1">
    <location>
        <begin position="1138"/>
        <end position="1174"/>
    </location>
</feature>
<feature type="compositionally biased region" description="Polar residues" evidence="1">
    <location>
        <begin position="241"/>
        <end position="257"/>
    </location>
</feature>
<feature type="compositionally biased region" description="Low complexity" evidence="1">
    <location>
        <begin position="1138"/>
        <end position="1152"/>
    </location>
</feature>
<feature type="region of interest" description="Disordered" evidence="1">
    <location>
        <begin position="207"/>
        <end position="285"/>
    </location>
</feature>
<gene>
    <name evidence="2" type="ORF">D915_002080</name>
</gene>
<evidence type="ECO:0000313" key="2">
    <source>
        <dbReference type="EMBL" id="THD27093.1"/>
    </source>
</evidence>
<protein>
    <submittedName>
        <fullName evidence="2">Uncharacterized protein</fullName>
    </submittedName>
</protein>
<feature type="region of interest" description="Disordered" evidence="1">
    <location>
        <begin position="976"/>
        <end position="1005"/>
    </location>
</feature>